<evidence type="ECO:0000256" key="4">
    <source>
        <dbReference type="ARBA" id="ARBA00023157"/>
    </source>
</evidence>
<evidence type="ECO:0000256" key="3">
    <source>
        <dbReference type="ARBA" id="ARBA00022842"/>
    </source>
</evidence>
<name>A0A443QXE5_9ACAR</name>
<dbReference type="InterPro" id="IPR017946">
    <property type="entry name" value="PLC-like_Pdiesterase_TIM-brl"/>
</dbReference>
<reference evidence="7 8" key="1">
    <citation type="journal article" date="2018" name="Gigascience">
        <title>Genomes of trombidid mites reveal novel predicted allergens and laterally-transferred genes associated with secondary metabolism.</title>
        <authorList>
            <person name="Dong X."/>
            <person name="Chaisiri K."/>
            <person name="Xia D."/>
            <person name="Armstrong S.D."/>
            <person name="Fang Y."/>
            <person name="Donnelly M.J."/>
            <person name="Kadowaki T."/>
            <person name="McGarry J.W."/>
            <person name="Darby A.C."/>
            <person name="Makepeace B.L."/>
        </authorList>
    </citation>
    <scope>NUCLEOTIDE SEQUENCE [LARGE SCALE GENOMIC DNA]</scope>
    <source>
        <strain evidence="7">UoL-WK</strain>
    </source>
</reference>
<evidence type="ECO:0000256" key="5">
    <source>
        <dbReference type="ARBA" id="ARBA00023239"/>
    </source>
</evidence>
<keyword evidence="2" id="KW-0479">Metal-binding</keyword>
<dbReference type="AlphaFoldDB" id="A0A443QXE5"/>
<keyword evidence="5" id="KW-0456">Lyase</keyword>
<dbReference type="Pfam" id="PF13653">
    <property type="entry name" value="GDPD_2"/>
    <property type="match status" value="1"/>
</dbReference>
<accession>A0A443QXE5</accession>
<comment type="catalytic activity">
    <reaction evidence="1">
        <text>an N-(acyl)-sphingosylphosphoethanolamine = an N-(acyl)-sphingosyl-1,3-cyclic phosphate + ethanolamine</text>
        <dbReference type="Rhea" id="RHEA:60648"/>
        <dbReference type="ChEBI" id="CHEBI:57603"/>
        <dbReference type="ChEBI" id="CHEBI:143891"/>
        <dbReference type="ChEBI" id="CHEBI:143892"/>
    </reaction>
</comment>
<comment type="caution">
    <text evidence="7">The sequence shown here is derived from an EMBL/GenBank/DDBJ whole genome shotgun (WGS) entry which is preliminary data.</text>
</comment>
<organism evidence="7 8">
    <name type="scientific">Dinothrombium tinctorium</name>
    <dbReference type="NCBI Taxonomy" id="1965070"/>
    <lineage>
        <taxon>Eukaryota</taxon>
        <taxon>Metazoa</taxon>
        <taxon>Ecdysozoa</taxon>
        <taxon>Arthropoda</taxon>
        <taxon>Chelicerata</taxon>
        <taxon>Arachnida</taxon>
        <taxon>Acari</taxon>
        <taxon>Acariformes</taxon>
        <taxon>Trombidiformes</taxon>
        <taxon>Prostigmata</taxon>
        <taxon>Anystina</taxon>
        <taxon>Parasitengona</taxon>
        <taxon>Trombidioidea</taxon>
        <taxon>Trombidiidae</taxon>
        <taxon>Dinothrombium</taxon>
    </lineage>
</organism>
<dbReference type="EMBL" id="NCKU01003362">
    <property type="protein sequence ID" value="RWS07671.1"/>
    <property type="molecule type" value="Genomic_DNA"/>
</dbReference>
<sequence>MKQARTNRYCVVEFNFQTFAKFVLKYWWCLSFFVCALNAQQRPFYNIAHMVNSIKEINYYLSRGANAIEADVSFSPNGTALYTFHGYPCDCFRHCNEREEIRKYLEYVNEITKPESALYKRKLALLFLDLKISNLPPSSKAPAGQDLADKIIAHLFEGGKTTSKVYLLLSIGHVYDSDFVLGFQNELESRGLEHLNKRIGWDVGLNDPLNSVISMWQKIEVINNIWQGDGRSNCISPFYNLGRLTQILQRRDELNMMVDDKYIDKVYHWTIDLTQNLRASLRTGVDGIITNHPERLVNILREVEFVDLIRLADQDDDPFERFITRRAESIPSPASNSNQPLAVRIFSGLNDLLSSFNKYLRDFVFLRVAGNHSLSKRHAIQKRSHHQHRSTLIKL</sequence>
<evidence type="ECO:0000313" key="8">
    <source>
        <dbReference type="Proteomes" id="UP000285301"/>
    </source>
</evidence>
<dbReference type="GO" id="GO:0016829">
    <property type="term" value="F:lyase activity"/>
    <property type="evidence" value="ECO:0007669"/>
    <property type="project" value="UniProtKB-KW"/>
</dbReference>
<reference evidence="7" key="2">
    <citation type="submission" date="2018-11" db="EMBL/GenBank/DDBJ databases">
        <title>Trombidioid mite genomics.</title>
        <authorList>
            <person name="Dong X."/>
        </authorList>
    </citation>
    <scope>NUCLEOTIDE SEQUENCE</scope>
    <source>
        <strain evidence="7">UoL-WK</strain>
    </source>
</reference>
<evidence type="ECO:0000256" key="1">
    <source>
        <dbReference type="ARBA" id="ARBA00000110"/>
    </source>
</evidence>
<proteinExistence type="predicted"/>
<dbReference type="EMBL" id="NCKU01003490">
    <property type="protein sequence ID" value="RWS07414.1"/>
    <property type="molecule type" value="Genomic_DNA"/>
</dbReference>
<dbReference type="SUPFAM" id="SSF51695">
    <property type="entry name" value="PLC-like phosphodiesterases"/>
    <property type="match status" value="1"/>
</dbReference>
<dbReference type="OrthoDB" id="1058301at2759"/>
<dbReference type="GO" id="GO:0046872">
    <property type="term" value="F:metal ion binding"/>
    <property type="evidence" value="ECO:0007669"/>
    <property type="project" value="UniProtKB-KW"/>
</dbReference>
<evidence type="ECO:0000313" key="7">
    <source>
        <dbReference type="EMBL" id="RWS07671.1"/>
    </source>
</evidence>
<dbReference type="CDD" id="cd08576">
    <property type="entry name" value="GDPD_like_SMaseD_PLD"/>
    <property type="match status" value="1"/>
</dbReference>
<dbReference type="Proteomes" id="UP000285301">
    <property type="component" value="Unassembled WGS sequence"/>
</dbReference>
<evidence type="ECO:0000256" key="2">
    <source>
        <dbReference type="ARBA" id="ARBA00022723"/>
    </source>
</evidence>
<dbReference type="GO" id="GO:0006629">
    <property type="term" value="P:lipid metabolic process"/>
    <property type="evidence" value="ECO:0007669"/>
    <property type="project" value="InterPro"/>
</dbReference>
<gene>
    <name evidence="7" type="ORF">B4U79_07515</name>
    <name evidence="6" type="ORF">B4U79_15500</name>
</gene>
<keyword evidence="8" id="KW-1185">Reference proteome</keyword>
<dbReference type="GO" id="GO:0008081">
    <property type="term" value="F:phosphoric diester hydrolase activity"/>
    <property type="evidence" value="ECO:0007669"/>
    <property type="project" value="InterPro"/>
</dbReference>
<dbReference type="Gene3D" id="3.20.20.190">
    <property type="entry name" value="Phosphatidylinositol (PI) phosphodiesterase"/>
    <property type="match status" value="1"/>
</dbReference>
<evidence type="ECO:0000313" key="6">
    <source>
        <dbReference type="EMBL" id="RWS07414.1"/>
    </source>
</evidence>
<keyword evidence="3" id="KW-0460">Magnesium</keyword>
<protein>
    <submittedName>
        <fullName evidence="7">Uncharacterized protein</fullName>
    </submittedName>
</protein>
<keyword evidence="4" id="KW-1015">Disulfide bond</keyword>